<reference evidence="1 2" key="1">
    <citation type="submission" date="2022-07" db="EMBL/GenBank/DDBJ databases">
        <title>Methylomonas rivi sp. nov., Methylomonas rosea sp. nov., Methylomonas aureus sp. nov. and Methylomonas subterranea sp. nov., four novel methanotrophs isolated from a freshwater creek and the deep terrestrial subsurface.</title>
        <authorList>
            <person name="Abin C."/>
            <person name="Sankaranarayanan K."/>
            <person name="Garner C."/>
            <person name="Sindelar R."/>
            <person name="Kotary K."/>
            <person name="Garner R."/>
            <person name="Barclay S."/>
            <person name="Lawson P."/>
            <person name="Krumholz L."/>
        </authorList>
    </citation>
    <scope>NUCLEOTIDE SEQUENCE [LARGE SCALE GENOMIC DNA]</scope>
    <source>
        <strain evidence="1 2">SURF-2</strain>
    </source>
</reference>
<dbReference type="Gene3D" id="3.40.50.450">
    <property type="match status" value="1"/>
</dbReference>
<accession>A0ABT1TEU8</accession>
<proteinExistence type="predicted"/>
<dbReference type="Proteomes" id="UP001524499">
    <property type="component" value="Unassembled WGS sequence"/>
</dbReference>
<dbReference type="SUPFAM" id="SSF52309">
    <property type="entry name" value="N-(deoxy)ribosyltransferase-like"/>
    <property type="match status" value="1"/>
</dbReference>
<name>A0ABT1TEU8_9GAMM</name>
<comment type="caution">
    <text evidence="1">The sequence shown here is derived from an EMBL/GenBank/DDBJ whole genome shotgun (WGS) entry which is preliminary data.</text>
</comment>
<dbReference type="RefSeq" id="WP_256600965.1">
    <property type="nucleotide sequence ID" value="NZ_JANIBJ010000005.1"/>
</dbReference>
<dbReference type="EMBL" id="JANIBJ010000005">
    <property type="protein sequence ID" value="MCQ8103279.1"/>
    <property type="molecule type" value="Genomic_DNA"/>
</dbReference>
<dbReference type="Pfam" id="PF14359">
    <property type="entry name" value="DUF4406"/>
    <property type="match status" value="1"/>
</dbReference>
<evidence type="ECO:0000313" key="2">
    <source>
        <dbReference type="Proteomes" id="UP001524499"/>
    </source>
</evidence>
<organism evidence="1 2">
    <name type="scientific">Methylomonas subterranea</name>
    <dbReference type="NCBI Taxonomy" id="2952225"/>
    <lineage>
        <taxon>Bacteria</taxon>
        <taxon>Pseudomonadati</taxon>
        <taxon>Pseudomonadota</taxon>
        <taxon>Gammaproteobacteria</taxon>
        <taxon>Methylococcales</taxon>
        <taxon>Methylococcaceae</taxon>
        <taxon>Methylomonas</taxon>
    </lineage>
</organism>
<dbReference type="InterPro" id="IPR025518">
    <property type="entry name" value="DUF4406"/>
</dbReference>
<protein>
    <submittedName>
        <fullName evidence="1">DUF4406 domain-containing protein</fullName>
    </submittedName>
</protein>
<sequence length="112" mass="12564">MTPNIRSGQDRIYLAGPMSGIADFNYPAFKQAAEQLRAKGFHVENPAENPPPENNDWCQYMRMSIRQMLTCDMVALLPGWSQSRGAAIEQEVAAQLGIPVHMFDDLLQREAV</sequence>
<keyword evidence="2" id="KW-1185">Reference proteome</keyword>
<evidence type="ECO:0000313" key="1">
    <source>
        <dbReference type="EMBL" id="MCQ8103279.1"/>
    </source>
</evidence>
<gene>
    <name evidence="1" type="ORF">NP590_04095</name>
</gene>